<evidence type="ECO:0000313" key="2">
    <source>
        <dbReference type="EMBL" id="KIM98311.1"/>
    </source>
</evidence>
<accession>A0A0C3H7A8</accession>
<sequence>MNPPSTSERFLTTGRLISPNYGARQLDDNDITTPFVPRLDGSVMIPDRTSWNISLLNDPANEMATSPSTWPTFSPSFLPHTPQGDTSLGEARTPVPGPPSKAFPTSVVESYSWINPTTEAALMSTKT</sequence>
<dbReference type="InParanoid" id="A0A0C3H7A8"/>
<proteinExistence type="predicted"/>
<protein>
    <submittedName>
        <fullName evidence="2">Uncharacterized protein</fullName>
    </submittedName>
</protein>
<evidence type="ECO:0000256" key="1">
    <source>
        <dbReference type="SAM" id="MobiDB-lite"/>
    </source>
</evidence>
<dbReference type="AlphaFoldDB" id="A0A0C3H7A8"/>
<keyword evidence="3" id="KW-1185">Reference proteome</keyword>
<dbReference type="Proteomes" id="UP000054321">
    <property type="component" value="Unassembled WGS sequence"/>
</dbReference>
<evidence type="ECO:0000313" key="3">
    <source>
        <dbReference type="Proteomes" id="UP000054321"/>
    </source>
</evidence>
<reference evidence="3" key="2">
    <citation type="submission" date="2015-01" db="EMBL/GenBank/DDBJ databases">
        <title>Evolutionary Origins and Diversification of the Mycorrhizal Mutualists.</title>
        <authorList>
            <consortium name="DOE Joint Genome Institute"/>
            <consortium name="Mycorrhizal Genomics Consortium"/>
            <person name="Kohler A."/>
            <person name="Kuo A."/>
            <person name="Nagy L.G."/>
            <person name="Floudas D."/>
            <person name="Copeland A."/>
            <person name="Barry K.W."/>
            <person name="Cichocki N."/>
            <person name="Veneault-Fourrey C."/>
            <person name="LaButti K."/>
            <person name="Lindquist E.A."/>
            <person name="Lipzen A."/>
            <person name="Lundell T."/>
            <person name="Morin E."/>
            <person name="Murat C."/>
            <person name="Riley R."/>
            <person name="Ohm R."/>
            <person name="Sun H."/>
            <person name="Tunlid A."/>
            <person name="Henrissat B."/>
            <person name="Grigoriev I.V."/>
            <person name="Hibbett D.S."/>
            <person name="Martin F."/>
        </authorList>
    </citation>
    <scope>NUCLEOTIDE SEQUENCE [LARGE SCALE GENOMIC DNA]</scope>
    <source>
        <strain evidence="3">Zn</strain>
    </source>
</reference>
<dbReference type="HOGENOM" id="CLU_1971181_0_0_1"/>
<name>A0A0C3H7A8_OIDMZ</name>
<gene>
    <name evidence="2" type="ORF">OIDMADRAFT_56682</name>
</gene>
<dbReference type="EMBL" id="KN832880">
    <property type="protein sequence ID" value="KIM98311.1"/>
    <property type="molecule type" value="Genomic_DNA"/>
</dbReference>
<feature type="region of interest" description="Disordered" evidence="1">
    <location>
        <begin position="63"/>
        <end position="103"/>
    </location>
</feature>
<reference evidence="2 3" key="1">
    <citation type="submission" date="2014-04" db="EMBL/GenBank/DDBJ databases">
        <authorList>
            <consortium name="DOE Joint Genome Institute"/>
            <person name="Kuo A."/>
            <person name="Martino E."/>
            <person name="Perotto S."/>
            <person name="Kohler A."/>
            <person name="Nagy L.G."/>
            <person name="Floudas D."/>
            <person name="Copeland A."/>
            <person name="Barry K.W."/>
            <person name="Cichocki N."/>
            <person name="Veneault-Fourrey C."/>
            <person name="LaButti K."/>
            <person name="Lindquist E.A."/>
            <person name="Lipzen A."/>
            <person name="Lundell T."/>
            <person name="Morin E."/>
            <person name="Murat C."/>
            <person name="Sun H."/>
            <person name="Tunlid A."/>
            <person name="Henrissat B."/>
            <person name="Grigoriev I.V."/>
            <person name="Hibbett D.S."/>
            <person name="Martin F."/>
            <person name="Nordberg H.P."/>
            <person name="Cantor M.N."/>
            <person name="Hua S.X."/>
        </authorList>
    </citation>
    <scope>NUCLEOTIDE SEQUENCE [LARGE SCALE GENOMIC DNA]</scope>
    <source>
        <strain evidence="2 3">Zn</strain>
    </source>
</reference>
<feature type="compositionally biased region" description="Low complexity" evidence="1">
    <location>
        <begin position="65"/>
        <end position="79"/>
    </location>
</feature>
<organism evidence="2 3">
    <name type="scientific">Oidiodendron maius (strain Zn)</name>
    <dbReference type="NCBI Taxonomy" id="913774"/>
    <lineage>
        <taxon>Eukaryota</taxon>
        <taxon>Fungi</taxon>
        <taxon>Dikarya</taxon>
        <taxon>Ascomycota</taxon>
        <taxon>Pezizomycotina</taxon>
        <taxon>Leotiomycetes</taxon>
        <taxon>Leotiomycetes incertae sedis</taxon>
        <taxon>Myxotrichaceae</taxon>
        <taxon>Oidiodendron</taxon>
    </lineage>
</organism>